<feature type="region of interest" description="Disordered" evidence="2">
    <location>
        <begin position="57"/>
        <end position="104"/>
    </location>
</feature>
<sequence length="393" mass="44009">MKDLNSKLAMENFLIMQQNEKLKKMTEFFSQENQALLNELNHQLAVAAAAGIPIPHDLNRPTSTSSSSAAANTSSSKANKATERRDDTQEVTEGYRRARHAGGDARKGVAENVLGVDYQWLNVDMAADVSMLMVGDVEISQMKRLCDIENDDLRQQQRLARLEKHRGKSNPMRSIAPKRRSMDDPLFSDVFTSYDADEPSKNCNNNILSMSVYDMPVYDEDILLMPVYDEPVYDEDILSMPVYDTPVYDEDILSMPVYDKPVYDNDDLTDSAVATSSSRNSFLDKEKLGSKVAGIDWNFSGYGGIDEGCYDDWSLDLLIAHKVQDIENVPRFSHSMIFEGGSIQFDGEGMCFTTEGCLKYKEVVEGNGGGFGSGKRGWPKGSKNRKILQLEKF</sequence>
<organism evidence="3">
    <name type="scientific">Salvia splendens</name>
    <name type="common">Scarlet sage</name>
    <dbReference type="NCBI Taxonomy" id="180675"/>
    <lineage>
        <taxon>Eukaryota</taxon>
        <taxon>Viridiplantae</taxon>
        <taxon>Streptophyta</taxon>
        <taxon>Embryophyta</taxon>
        <taxon>Tracheophyta</taxon>
        <taxon>Spermatophyta</taxon>
        <taxon>Magnoliopsida</taxon>
        <taxon>eudicotyledons</taxon>
        <taxon>Gunneridae</taxon>
        <taxon>Pentapetalae</taxon>
        <taxon>asterids</taxon>
        <taxon>lamiids</taxon>
        <taxon>Lamiales</taxon>
        <taxon>Lamiaceae</taxon>
        <taxon>Nepetoideae</taxon>
        <taxon>Mentheae</taxon>
        <taxon>Salviinae</taxon>
        <taxon>Salvia</taxon>
        <taxon>Salvia subgen. Calosphace</taxon>
        <taxon>core Calosphace</taxon>
    </lineage>
</organism>
<evidence type="ECO:0000256" key="1">
    <source>
        <dbReference type="ARBA" id="ARBA00022801"/>
    </source>
</evidence>
<evidence type="ECO:0000313" key="3">
    <source>
        <dbReference type="EMBL" id="KAG6437263.1"/>
    </source>
</evidence>
<dbReference type="AlphaFoldDB" id="A0A8X9AD60"/>
<dbReference type="EMBL" id="PNBA02000001">
    <property type="protein sequence ID" value="KAG6437263.1"/>
    <property type="molecule type" value="Genomic_DNA"/>
</dbReference>
<reference evidence="3" key="1">
    <citation type="submission" date="2018-01" db="EMBL/GenBank/DDBJ databases">
        <authorList>
            <person name="Mao J.F."/>
        </authorList>
    </citation>
    <scope>NUCLEOTIDE SEQUENCE</scope>
    <source>
        <strain evidence="3">Huo1</strain>
        <tissue evidence="3">Leaf</tissue>
    </source>
</reference>
<name>A0A8X9AD60_SALSN</name>
<dbReference type="GO" id="GO:0047632">
    <property type="term" value="F:agmatine deiminase activity"/>
    <property type="evidence" value="ECO:0007669"/>
    <property type="project" value="TreeGrafter"/>
</dbReference>
<keyword evidence="1" id="KW-0378">Hydrolase</keyword>
<dbReference type="Pfam" id="PF04371">
    <property type="entry name" value="PAD_porph"/>
    <property type="match status" value="1"/>
</dbReference>
<dbReference type="PANTHER" id="PTHR31377:SF2">
    <property type="entry name" value="AGMATINE DEIMINASE"/>
    <property type="match status" value="1"/>
</dbReference>
<dbReference type="GO" id="GO:0009446">
    <property type="term" value="P:putrescine biosynthetic process"/>
    <property type="evidence" value="ECO:0007669"/>
    <property type="project" value="InterPro"/>
</dbReference>
<feature type="compositionally biased region" description="Basic and acidic residues" evidence="2">
    <location>
        <begin position="80"/>
        <end position="104"/>
    </location>
</feature>
<dbReference type="Gene3D" id="3.75.10.10">
    <property type="entry name" value="L-arginine/glycine Amidinotransferase, Chain A"/>
    <property type="match status" value="1"/>
</dbReference>
<dbReference type="Proteomes" id="UP000298416">
    <property type="component" value="Unassembled WGS sequence"/>
</dbReference>
<reference evidence="3" key="2">
    <citation type="submission" date="2020-08" db="EMBL/GenBank/DDBJ databases">
        <title>Plant Genome Project.</title>
        <authorList>
            <person name="Zhang R.-G."/>
        </authorList>
    </citation>
    <scope>NUCLEOTIDE SEQUENCE</scope>
    <source>
        <strain evidence="3">Huo1</strain>
        <tissue evidence="3">Leaf</tissue>
    </source>
</reference>
<dbReference type="PANTHER" id="PTHR31377">
    <property type="entry name" value="AGMATINE DEIMINASE-RELATED"/>
    <property type="match status" value="1"/>
</dbReference>
<dbReference type="GO" id="GO:0004668">
    <property type="term" value="F:protein-arginine deiminase activity"/>
    <property type="evidence" value="ECO:0007669"/>
    <property type="project" value="InterPro"/>
</dbReference>
<gene>
    <name evidence="3" type="ORF">SASPL_102175</name>
</gene>
<protein>
    <submittedName>
        <fullName evidence="3">Uncharacterized protein</fullName>
    </submittedName>
</protein>
<evidence type="ECO:0000256" key="2">
    <source>
        <dbReference type="SAM" id="MobiDB-lite"/>
    </source>
</evidence>
<keyword evidence="4" id="KW-1185">Reference proteome</keyword>
<dbReference type="SUPFAM" id="SSF55909">
    <property type="entry name" value="Pentein"/>
    <property type="match status" value="1"/>
</dbReference>
<comment type="caution">
    <text evidence="3">The sequence shown here is derived from an EMBL/GenBank/DDBJ whole genome shotgun (WGS) entry which is preliminary data.</text>
</comment>
<proteinExistence type="predicted"/>
<accession>A0A8X9AD60</accession>
<feature type="compositionally biased region" description="Low complexity" evidence="2">
    <location>
        <begin position="62"/>
        <end position="79"/>
    </location>
</feature>
<dbReference type="InterPro" id="IPR007466">
    <property type="entry name" value="Peptidyl-Arg-deiminase_porph"/>
</dbReference>
<evidence type="ECO:0000313" key="4">
    <source>
        <dbReference type="Proteomes" id="UP000298416"/>
    </source>
</evidence>